<feature type="chain" id="PRO_5046024284" evidence="2">
    <location>
        <begin position="20"/>
        <end position="446"/>
    </location>
</feature>
<evidence type="ECO:0000313" key="3">
    <source>
        <dbReference type="EMBL" id="GLQ23953.1"/>
    </source>
</evidence>
<gene>
    <name evidence="3" type="ORF">GCM10007853_18270</name>
</gene>
<dbReference type="EMBL" id="BSNK01000002">
    <property type="protein sequence ID" value="GLQ23953.1"/>
    <property type="molecule type" value="Genomic_DNA"/>
</dbReference>
<feature type="compositionally biased region" description="Polar residues" evidence="1">
    <location>
        <begin position="87"/>
        <end position="98"/>
    </location>
</feature>
<dbReference type="PROSITE" id="PS51257">
    <property type="entry name" value="PROKAR_LIPOPROTEIN"/>
    <property type="match status" value="1"/>
</dbReference>
<feature type="signal peptide" evidence="2">
    <location>
        <begin position="1"/>
        <end position="19"/>
    </location>
</feature>
<evidence type="ECO:0000313" key="4">
    <source>
        <dbReference type="Proteomes" id="UP001161391"/>
    </source>
</evidence>
<feature type="region of interest" description="Disordered" evidence="1">
    <location>
        <begin position="77"/>
        <end position="98"/>
    </location>
</feature>
<protein>
    <submittedName>
        <fullName evidence="3">Uncharacterized protein</fullName>
    </submittedName>
</protein>
<reference evidence="3" key="2">
    <citation type="submission" date="2023-01" db="EMBL/GenBank/DDBJ databases">
        <title>Draft genome sequence of Algimonas ampicilliniresistens strain NBRC 108219.</title>
        <authorList>
            <person name="Sun Q."/>
            <person name="Mori K."/>
        </authorList>
    </citation>
    <scope>NUCLEOTIDE SEQUENCE</scope>
    <source>
        <strain evidence="3">NBRC 108219</strain>
    </source>
</reference>
<name>A0ABQ5V923_9PROT</name>
<dbReference type="Proteomes" id="UP001161391">
    <property type="component" value="Unassembled WGS sequence"/>
</dbReference>
<proteinExistence type="predicted"/>
<keyword evidence="4" id="KW-1185">Reference proteome</keyword>
<dbReference type="RefSeq" id="WP_284389890.1">
    <property type="nucleotide sequence ID" value="NZ_BSNK01000002.1"/>
</dbReference>
<accession>A0ABQ5V923</accession>
<keyword evidence="2" id="KW-0732">Signal</keyword>
<sequence length="446" mass="47393">MRLAGLALSAALLSGCSYIGGFGDTLGGVFSGPSQGYYAGSSGTASAGFSDPCQIPYAQAPIPPGCHPSQVSVATPGANSYAGGFPQQPQFGNPSAYDQSQAQYATGGYGSHASGNVHAPAQQVARGPRLRRPNFRGFLDLGAEHSISGNVLDYGKFPVQPLTGYDPDVYNETIVSGSITDGQISTQEYFVNSRLPTTPEKWDETSMPSISLDDAWSVPSTIGVGGEFILGDRATVFARAGYTRSEGNSGDTASIEGTVYERTTNQFYESGVLVGTSTGTVFNTEQLITEYSYDFSDMERIDLEAGGRLYFNPVAGQSTGRTVTPFVSASAGASRYNDVSFTIDQRQLSYSSVYNDPANEYYDLDVAGYDLDANPATPTTRTVDLYESQWVPSGSLKAGVEWQVTPKTAFAFETGLRVEGARDYANGTKGDTNIAVPMTLRGSFNF</sequence>
<comment type="caution">
    <text evidence="3">The sequence shown here is derived from an EMBL/GenBank/DDBJ whole genome shotgun (WGS) entry which is preliminary data.</text>
</comment>
<evidence type="ECO:0000256" key="1">
    <source>
        <dbReference type="SAM" id="MobiDB-lite"/>
    </source>
</evidence>
<reference evidence="3" key="1">
    <citation type="journal article" date="2014" name="Int. J. Syst. Evol. Microbiol.">
        <title>Complete genome of a new Firmicutes species belonging to the dominant human colonic microbiota ('Ruminococcus bicirculans') reveals two chromosomes and a selective capacity to utilize plant glucans.</title>
        <authorList>
            <consortium name="NISC Comparative Sequencing Program"/>
            <person name="Wegmann U."/>
            <person name="Louis P."/>
            <person name="Goesmann A."/>
            <person name="Henrissat B."/>
            <person name="Duncan S.H."/>
            <person name="Flint H.J."/>
        </authorList>
    </citation>
    <scope>NUCLEOTIDE SEQUENCE</scope>
    <source>
        <strain evidence="3">NBRC 108219</strain>
    </source>
</reference>
<organism evidence="3 4">
    <name type="scientific">Algimonas ampicilliniresistens</name>
    <dbReference type="NCBI Taxonomy" id="1298735"/>
    <lineage>
        <taxon>Bacteria</taxon>
        <taxon>Pseudomonadati</taxon>
        <taxon>Pseudomonadota</taxon>
        <taxon>Alphaproteobacteria</taxon>
        <taxon>Maricaulales</taxon>
        <taxon>Robiginitomaculaceae</taxon>
        <taxon>Algimonas</taxon>
    </lineage>
</organism>
<evidence type="ECO:0000256" key="2">
    <source>
        <dbReference type="SAM" id="SignalP"/>
    </source>
</evidence>